<reference evidence="2" key="1">
    <citation type="journal article" date="2020" name="bioRxiv">
        <title>Comparative genomics of Chlamydomonas.</title>
        <authorList>
            <person name="Craig R.J."/>
            <person name="Hasan A.R."/>
            <person name="Ness R.W."/>
            <person name="Keightley P.D."/>
        </authorList>
    </citation>
    <scope>NUCLEOTIDE SEQUENCE</scope>
    <source>
        <strain evidence="2">CCAP 11/70</strain>
    </source>
</reference>
<dbReference type="EMBL" id="JAEHOE010000009">
    <property type="protein sequence ID" value="KAG2498555.1"/>
    <property type="molecule type" value="Genomic_DNA"/>
</dbReference>
<evidence type="ECO:0000313" key="2">
    <source>
        <dbReference type="EMBL" id="KAG2498555.1"/>
    </source>
</evidence>
<gene>
    <name evidence="2" type="ORF">HYH03_003306</name>
</gene>
<comment type="caution">
    <text evidence="2">The sequence shown here is derived from an EMBL/GenBank/DDBJ whole genome shotgun (WGS) entry which is preliminary data.</text>
</comment>
<feature type="compositionally biased region" description="Gly residues" evidence="1">
    <location>
        <begin position="292"/>
        <end position="302"/>
    </location>
</feature>
<sequence length="452" mass="43865">MWAPSRGLEAGSVASAAAADAGAANRGISSLQWLTHISAQGGASRPHPPCPHSPSPPVPCSAEPEPEAETPGTVPAAAPEPEAAANGPAEHEEPAPPEPAASPRPGQRTWMRCGSTKIAFLNPSSPGGGSSSSGDADTPASADGGDASGLRRPSSGPVPGTPLFESGTVKLCCASPNEGGGDRARLGERRLMTPKPPLLSSPPLASAAALRSARPSTPMSARNASPAHPPTPHHAAAGHSAMAALSACSAAAAVVYGSADGGGPGGAAAAPHAVAAAAAAAAERSRMLSHLGGPGGGGGAGSSRGLRRSLDESLLRRAGAAEAGGSARLLSSFRPSSPEGRRLAPQFPTLHASAVSSSVGGGLVAPMPPAGSLTAGHVGSDPATAASPARDASAVARQGSPAGRLPSSRKAAKGEGARPGTASHATSLGGGSSAREGGGMMNNLLRVLRVLH</sequence>
<feature type="compositionally biased region" description="Low complexity" evidence="1">
    <location>
        <begin position="267"/>
        <end position="282"/>
    </location>
</feature>
<dbReference type="Proteomes" id="UP000612055">
    <property type="component" value="Unassembled WGS sequence"/>
</dbReference>
<feature type="compositionally biased region" description="Low complexity" evidence="1">
    <location>
        <begin position="201"/>
        <end position="216"/>
    </location>
</feature>
<feature type="compositionally biased region" description="Low complexity" evidence="1">
    <location>
        <begin position="132"/>
        <end position="145"/>
    </location>
</feature>
<feature type="region of interest" description="Disordered" evidence="1">
    <location>
        <begin position="40"/>
        <end position="241"/>
    </location>
</feature>
<keyword evidence="3" id="KW-1185">Reference proteome</keyword>
<evidence type="ECO:0000256" key="1">
    <source>
        <dbReference type="SAM" id="MobiDB-lite"/>
    </source>
</evidence>
<name>A0A835Y931_9CHLO</name>
<feature type="compositionally biased region" description="Low complexity" evidence="1">
    <location>
        <begin position="69"/>
        <end position="88"/>
    </location>
</feature>
<feature type="compositionally biased region" description="Gly residues" evidence="1">
    <location>
        <begin position="428"/>
        <end position="440"/>
    </location>
</feature>
<feature type="compositionally biased region" description="Low complexity" evidence="1">
    <location>
        <begin position="381"/>
        <end position="397"/>
    </location>
</feature>
<evidence type="ECO:0000313" key="3">
    <source>
        <dbReference type="Proteomes" id="UP000612055"/>
    </source>
</evidence>
<feature type="compositionally biased region" description="Basic and acidic residues" evidence="1">
    <location>
        <begin position="180"/>
        <end position="191"/>
    </location>
</feature>
<feature type="compositionally biased region" description="Low complexity" evidence="1">
    <location>
        <begin position="316"/>
        <end position="332"/>
    </location>
</feature>
<feature type="region of interest" description="Disordered" evidence="1">
    <location>
        <begin position="261"/>
        <end position="441"/>
    </location>
</feature>
<proteinExistence type="predicted"/>
<protein>
    <submittedName>
        <fullName evidence="2">Uncharacterized protein</fullName>
    </submittedName>
</protein>
<dbReference type="AlphaFoldDB" id="A0A835Y931"/>
<organism evidence="2 3">
    <name type="scientific">Edaphochlamys debaryana</name>
    <dbReference type="NCBI Taxonomy" id="47281"/>
    <lineage>
        <taxon>Eukaryota</taxon>
        <taxon>Viridiplantae</taxon>
        <taxon>Chlorophyta</taxon>
        <taxon>core chlorophytes</taxon>
        <taxon>Chlorophyceae</taxon>
        <taxon>CS clade</taxon>
        <taxon>Chlamydomonadales</taxon>
        <taxon>Chlamydomonadales incertae sedis</taxon>
        <taxon>Edaphochlamys</taxon>
    </lineage>
</organism>
<feature type="compositionally biased region" description="Pro residues" evidence="1">
    <location>
        <begin position="46"/>
        <end position="59"/>
    </location>
</feature>
<accession>A0A835Y931</accession>